<organism evidence="2 3">
    <name type="scientific">Candidatus Harrisonbacteria bacterium RIFCSPLOWO2_02_FULL_41_13b</name>
    <dbReference type="NCBI Taxonomy" id="1798409"/>
    <lineage>
        <taxon>Bacteria</taxon>
        <taxon>Candidatus Harrisoniibacteriota</taxon>
    </lineage>
</organism>
<dbReference type="Pfam" id="PF18895">
    <property type="entry name" value="T4SS_pilin"/>
    <property type="match status" value="1"/>
</dbReference>
<proteinExistence type="predicted"/>
<keyword evidence="1" id="KW-0812">Transmembrane</keyword>
<reference evidence="2 3" key="1">
    <citation type="journal article" date="2016" name="Nat. Commun.">
        <title>Thousands of microbial genomes shed light on interconnected biogeochemical processes in an aquifer system.</title>
        <authorList>
            <person name="Anantharaman K."/>
            <person name="Brown C.T."/>
            <person name="Hug L.A."/>
            <person name="Sharon I."/>
            <person name="Castelle C.J."/>
            <person name="Probst A.J."/>
            <person name="Thomas B.C."/>
            <person name="Singh A."/>
            <person name="Wilkins M.J."/>
            <person name="Karaoz U."/>
            <person name="Brodie E.L."/>
            <person name="Williams K.H."/>
            <person name="Hubbard S.S."/>
            <person name="Banfield J.F."/>
        </authorList>
    </citation>
    <scope>NUCLEOTIDE SEQUENCE [LARGE SCALE GENOMIC DNA]</scope>
</reference>
<keyword evidence="1" id="KW-0472">Membrane</keyword>
<dbReference type="InterPro" id="IPR043993">
    <property type="entry name" value="T4SS_pilin"/>
</dbReference>
<sequence>MISKILLNLNIKSRLSLKRLSYGRLWRPVSNGIKRIILTNLYLLGTTFALKAFGSRHNSGGVDTGEGSGSGKIGELPNPLKIQSITELLDRIINALYFIIPPIAVLMVIVGAFQILTAGGAEDKYKTGKRTITYAVVGIAIFLLADLLISLVTELLGAGEPSPAPFD</sequence>
<dbReference type="EMBL" id="MHJL01000010">
    <property type="protein sequence ID" value="OGY67978.1"/>
    <property type="molecule type" value="Genomic_DNA"/>
</dbReference>
<gene>
    <name evidence="2" type="ORF">A3I24_03210</name>
</gene>
<name>A0A1G1ZTC2_9BACT</name>
<evidence type="ECO:0000256" key="1">
    <source>
        <dbReference type="SAM" id="Phobius"/>
    </source>
</evidence>
<dbReference type="AlphaFoldDB" id="A0A1G1ZTC2"/>
<accession>A0A1G1ZTC2</accession>
<feature type="transmembrane region" description="Helical" evidence="1">
    <location>
        <begin position="131"/>
        <end position="152"/>
    </location>
</feature>
<evidence type="ECO:0000313" key="3">
    <source>
        <dbReference type="Proteomes" id="UP000177690"/>
    </source>
</evidence>
<keyword evidence="1" id="KW-1133">Transmembrane helix</keyword>
<dbReference type="STRING" id="1798409.A3I24_03210"/>
<comment type="caution">
    <text evidence="2">The sequence shown here is derived from an EMBL/GenBank/DDBJ whole genome shotgun (WGS) entry which is preliminary data.</text>
</comment>
<evidence type="ECO:0000313" key="2">
    <source>
        <dbReference type="EMBL" id="OGY67978.1"/>
    </source>
</evidence>
<protein>
    <submittedName>
        <fullName evidence="2">Uncharacterized protein</fullName>
    </submittedName>
</protein>
<dbReference type="Proteomes" id="UP000177690">
    <property type="component" value="Unassembled WGS sequence"/>
</dbReference>
<feature type="transmembrane region" description="Helical" evidence="1">
    <location>
        <begin position="95"/>
        <end position="119"/>
    </location>
</feature>